<dbReference type="AlphaFoldDB" id="A0A3P7LPF6"/>
<dbReference type="OrthoDB" id="5830383at2759"/>
<gene>
    <name evidence="1" type="ORF">SVUK_LOCUS16096</name>
</gene>
<sequence>MVSTPVSTASSFDTQMMQEVFDQAIEETCRNFGLLSPYKHELLTREDDIMKLLESKEDTTIKGDEDGECLTYDGMICKERAKKFPPSYYHVEEMNKGPEISRTLAYEDSVSVDFAPRLARIPSQYQLESLTEVYVCDYPSLFCHNRPCTEAMDVESLSTAFPTNHIVSEATELHPVYSEYVSEMLY</sequence>
<evidence type="ECO:0000313" key="1">
    <source>
        <dbReference type="EMBL" id="VDM81098.1"/>
    </source>
</evidence>
<reference evidence="1 2" key="1">
    <citation type="submission" date="2018-11" db="EMBL/GenBank/DDBJ databases">
        <authorList>
            <consortium name="Pathogen Informatics"/>
        </authorList>
    </citation>
    <scope>NUCLEOTIDE SEQUENCE [LARGE SCALE GENOMIC DNA]</scope>
</reference>
<keyword evidence="2" id="KW-1185">Reference proteome</keyword>
<name>A0A3P7LPF6_STRVU</name>
<dbReference type="EMBL" id="UYYB01111398">
    <property type="protein sequence ID" value="VDM81098.1"/>
    <property type="molecule type" value="Genomic_DNA"/>
</dbReference>
<organism evidence="1 2">
    <name type="scientific">Strongylus vulgaris</name>
    <name type="common">Blood worm</name>
    <dbReference type="NCBI Taxonomy" id="40348"/>
    <lineage>
        <taxon>Eukaryota</taxon>
        <taxon>Metazoa</taxon>
        <taxon>Ecdysozoa</taxon>
        <taxon>Nematoda</taxon>
        <taxon>Chromadorea</taxon>
        <taxon>Rhabditida</taxon>
        <taxon>Rhabditina</taxon>
        <taxon>Rhabditomorpha</taxon>
        <taxon>Strongyloidea</taxon>
        <taxon>Strongylidae</taxon>
        <taxon>Strongylus</taxon>
    </lineage>
</organism>
<proteinExistence type="predicted"/>
<evidence type="ECO:0000313" key="2">
    <source>
        <dbReference type="Proteomes" id="UP000270094"/>
    </source>
</evidence>
<dbReference type="Proteomes" id="UP000270094">
    <property type="component" value="Unassembled WGS sequence"/>
</dbReference>
<accession>A0A3P7LPF6</accession>
<protein>
    <submittedName>
        <fullName evidence="1">Uncharacterized protein</fullName>
    </submittedName>
</protein>